<dbReference type="EMBL" id="VJNA01000001">
    <property type="protein sequence ID" value="TSE27824.1"/>
    <property type="molecule type" value="Genomic_DNA"/>
</dbReference>
<dbReference type="RefSeq" id="WP_185969520.1">
    <property type="nucleotide sequence ID" value="NZ_VJNA01000001.1"/>
</dbReference>
<keyword evidence="2" id="KW-0732">Signal</keyword>
<organism evidence="3 4">
    <name type="scientific">Tepidimonas aquatica</name>
    <dbReference type="NCBI Taxonomy" id="247482"/>
    <lineage>
        <taxon>Bacteria</taxon>
        <taxon>Pseudomonadati</taxon>
        <taxon>Pseudomonadota</taxon>
        <taxon>Betaproteobacteria</taxon>
        <taxon>Burkholderiales</taxon>
        <taxon>Tepidimonas</taxon>
    </lineage>
</organism>
<keyword evidence="4" id="KW-1185">Reference proteome</keyword>
<accession>A0A554WW74</accession>
<evidence type="ECO:0008006" key="5">
    <source>
        <dbReference type="Google" id="ProtNLM"/>
    </source>
</evidence>
<name>A0A554WW74_9BURK</name>
<evidence type="ECO:0000256" key="1">
    <source>
        <dbReference type="SAM" id="MobiDB-lite"/>
    </source>
</evidence>
<evidence type="ECO:0000256" key="2">
    <source>
        <dbReference type="SAM" id="SignalP"/>
    </source>
</evidence>
<gene>
    <name evidence="3" type="ORF">Taqua_00017</name>
</gene>
<dbReference type="AlphaFoldDB" id="A0A554WW74"/>
<protein>
    <recommendedName>
        <fullName evidence="5">TonB C-terminal domain-containing protein</fullName>
    </recommendedName>
</protein>
<feature type="region of interest" description="Disordered" evidence="1">
    <location>
        <begin position="175"/>
        <end position="198"/>
    </location>
</feature>
<dbReference type="Proteomes" id="UP000318554">
    <property type="component" value="Unassembled WGS sequence"/>
</dbReference>
<reference evidence="3 4" key="1">
    <citation type="submission" date="2019-07" db="EMBL/GenBank/DDBJ databases">
        <title>Tepidimonas aquatica CLN-1 draft genome.</title>
        <authorList>
            <person name="Da Costa M.S."/>
            <person name="Froufe H.J.C."/>
            <person name="Egas C."/>
            <person name="Albuquerque L."/>
        </authorList>
    </citation>
    <scope>NUCLEOTIDE SEQUENCE [LARGE SCALE GENOMIC DNA]</scope>
    <source>
        <strain evidence="3 4">CLN-1</strain>
    </source>
</reference>
<dbReference type="PROSITE" id="PS51257">
    <property type="entry name" value="PROKAR_LIPOPROTEIN"/>
    <property type="match status" value="1"/>
</dbReference>
<feature type="chain" id="PRO_5022077993" description="TonB C-terminal domain-containing protein" evidence="2">
    <location>
        <begin position="24"/>
        <end position="217"/>
    </location>
</feature>
<sequence>MMTVRHGATCAAWATLGLALALAGCSTPPKPAAQAPAPVVVAPPAPLPAPVPEFTGKVSLASTEREYRRDGAAHLYERYANRIYRGKLPPLLQAVGVMRLTIGSQGELQRLEWMRAPDHVPHVKAEIERMVQAAAPFPAARRLGSVVYTDTWLWDKSGRFQLDTLTEGQLDRLPATAPAKPKVKARSRSTARAGAQGAAVALSDGMAADGAAAQAPR</sequence>
<comment type="caution">
    <text evidence="3">The sequence shown here is derived from an EMBL/GenBank/DDBJ whole genome shotgun (WGS) entry which is preliminary data.</text>
</comment>
<proteinExistence type="predicted"/>
<evidence type="ECO:0000313" key="4">
    <source>
        <dbReference type="Proteomes" id="UP000318554"/>
    </source>
</evidence>
<evidence type="ECO:0000313" key="3">
    <source>
        <dbReference type="EMBL" id="TSE27824.1"/>
    </source>
</evidence>
<feature type="signal peptide" evidence="2">
    <location>
        <begin position="1"/>
        <end position="23"/>
    </location>
</feature>